<evidence type="ECO:0000256" key="1">
    <source>
        <dbReference type="SAM" id="MobiDB-lite"/>
    </source>
</evidence>
<organism evidence="2 3">
    <name type="scientific">Liparis tanakae</name>
    <name type="common">Tanaka's snailfish</name>
    <dbReference type="NCBI Taxonomy" id="230148"/>
    <lineage>
        <taxon>Eukaryota</taxon>
        <taxon>Metazoa</taxon>
        <taxon>Chordata</taxon>
        <taxon>Craniata</taxon>
        <taxon>Vertebrata</taxon>
        <taxon>Euteleostomi</taxon>
        <taxon>Actinopterygii</taxon>
        <taxon>Neopterygii</taxon>
        <taxon>Teleostei</taxon>
        <taxon>Neoteleostei</taxon>
        <taxon>Acanthomorphata</taxon>
        <taxon>Eupercaria</taxon>
        <taxon>Perciformes</taxon>
        <taxon>Cottioidei</taxon>
        <taxon>Cottales</taxon>
        <taxon>Liparidae</taxon>
        <taxon>Liparis</taxon>
    </lineage>
</organism>
<proteinExistence type="predicted"/>
<dbReference type="EMBL" id="SRLO01008333">
    <property type="protein sequence ID" value="TNN27411.1"/>
    <property type="molecule type" value="Genomic_DNA"/>
</dbReference>
<feature type="region of interest" description="Disordered" evidence="1">
    <location>
        <begin position="1"/>
        <end position="64"/>
    </location>
</feature>
<name>A0A4Z2EFD8_9TELE</name>
<sequence length="77" mass="8346">MQLHDMRRSRSSSEGLGAPGQVVLCLGAPRGHYAPPHTQRWEEQDLSPPPVTPPPPPPAPPQPELLIERLCVKPADG</sequence>
<keyword evidence="3" id="KW-1185">Reference proteome</keyword>
<feature type="compositionally biased region" description="Pro residues" evidence="1">
    <location>
        <begin position="47"/>
        <end position="63"/>
    </location>
</feature>
<dbReference type="AlphaFoldDB" id="A0A4Z2EFD8"/>
<reference evidence="2 3" key="1">
    <citation type="submission" date="2019-03" db="EMBL/GenBank/DDBJ databases">
        <title>First draft genome of Liparis tanakae, snailfish: a comprehensive survey of snailfish specific genes.</title>
        <authorList>
            <person name="Kim W."/>
            <person name="Song I."/>
            <person name="Jeong J.-H."/>
            <person name="Kim D."/>
            <person name="Kim S."/>
            <person name="Ryu S."/>
            <person name="Song J.Y."/>
            <person name="Lee S.K."/>
        </authorList>
    </citation>
    <scope>NUCLEOTIDE SEQUENCE [LARGE SCALE GENOMIC DNA]</scope>
    <source>
        <tissue evidence="2">Muscle</tissue>
    </source>
</reference>
<dbReference type="Proteomes" id="UP000314294">
    <property type="component" value="Unassembled WGS sequence"/>
</dbReference>
<protein>
    <submittedName>
        <fullName evidence="2">Uncharacterized protein</fullName>
    </submittedName>
</protein>
<accession>A0A4Z2EFD8</accession>
<comment type="caution">
    <text evidence="2">The sequence shown here is derived from an EMBL/GenBank/DDBJ whole genome shotgun (WGS) entry which is preliminary data.</text>
</comment>
<gene>
    <name evidence="2" type="ORF">EYF80_062446</name>
</gene>
<evidence type="ECO:0000313" key="2">
    <source>
        <dbReference type="EMBL" id="TNN27411.1"/>
    </source>
</evidence>
<evidence type="ECO:0000313" key="3">
    <source>
        <dbReference type="Proteomes" id="UP000314294"/>
    </source>
</evidence>